<dbReference type="OrthoDB" id="10294062at2759"/>
<dbReference type="STRING" id="1754192.A0A1Y1WQP5"/>
<dbReference type="Proteomes" id="UP000193944">
    <property type="component" value="Unassembled WGS sequence"/>
</dbReference>
<keyword evidence="1" id="KW-0812">Transmembrane</keyword>
<proteinExistence type="predicted"/>
<gene>
    <name evidence="2" type="ORF">BCR32DRAFT_285167</name>
</gene>
<reference evidence="2 3" key="1">
    <citation type="submission" date="2016-08" db="EMBL/GenBank/DDBJ databases">
        <title>A Parts List for Fungal Cellulosomes Revealed by Comparative Genomics.</title>
        <authorList>
            <consortium name="DOE Joint Genome Institute"/>
            <person name="Haitjema C.H."/>
            <person name="Gilmore S.P."/>
            <person name="Henske J.K."/>
            <person name="Solomon K.V."/>
            <person name="De Groot R."/>
            <person name="Kuo A."/>
            <person name="Mondo S.J."/>
            <person name="Salamov A.A."/>
            <person name="Labutti K."/>
            <person name="Zhao Z."/>
            <person name="Chiniquy J."/>
            <person name="Barry K."/>
            <person name="Brewer H.M."/>
            <person name="Purvine S.O."/>
            <person name="Wright A.T."/>
            <person name="Boxma B."/>
            <person name="Van Alen T."/>
            <person name="Hackstein J.H."/>
            <person name="Baker S.E."/>
            <person name="Grigoriev I.V."/>
            <person name="O'Malley M.A."/>
        </authorList>
    </citation>
    <scope>NUCLEOTIDE SEQUENCE [LARGE SCALE GENOMIC DNA]</scope>
    <source>
        <strain evidence="2 3">S4</strain>
    </source>
</reference>
<sequence>MYHCNEDEGSSCTPIKDTGYYFTNTGEVYYCVHDSEGLEATECTKQACVSGQYYYIEDAYYRCESSSTLVPVMSRYCSYNENVIVNFPLALTEEYPDKIKQAMEGIEKNNNSTAIVSRRGKNYLESVSGIFTNCTYNVEETKSTFDLVCVNNYVKVDEDTDDIKICSMEQLGYVECVENEENPEKCNVSGIELRYQLSFFAIAIAILIHVFISKTINYTSYAILLK</sequence>
<dbReference type="AlphaFoldDB" id="A0A1Y1WQP5"/>
<evidence type="ECO:0000313" key="3">
    <source>
        <dbReference type="Proteomes" id="UP000193944"/>
    </source>
</evidence>
<accession>A0A1Y1WQP5</accession>
<name>A0A1Y1WQP5_9FUNG</name>
<evidence type="ECO:0000313" key="2">
    <source>
        <dbReference type="EMBL" id="ORX75444.1"/>
    </source>
</evidence>
<comment type="caution">
    <text evidence="2">The sequence shown here is derived from an EMBL/GenBank/DDBJ whole genome shotgun (WGS) entry which is preliminary data.</text>
</comment>
<reference evidence="2 3" key="2">
    <citation type="submission" date="2016-08" db="EMBL/GenBank/DDBJ databases">
        <title>Pervasive Adenine N6-methylation of Active Genes in Fungi.</title>
        <authorList>
            <consortium name="DOE Joint Genome Institute"/>
            <person name="Mondo S.J."/>
            <person name="Dannebaum R.O."/>
            <person name="Kuo R.C."/>
            <person name="Labutti K."/>
            <person name="Haridas S."/>
            <person name="Kuo A."/>
            <person name="Salamov A."/>
            <person name="Ahrendt S.R."/>
            <person name="Lipzen A."/>
            <person name="Sullivan W."/>
            <person name="Andreopoulos W.B."/>
            <person name="Clum A."/>
            <person name="Lindquist E."/>
            <person name="Daum C."/>
            <person name="Ramamoorthy G.K."/>
            <person name="Gryganskyi A."/>
            <person name="Culley D."/>
            <person name="Magnuson J.K."/>
            <person name="James T.Y."/>
            <person name="O'Malley M.A."/>
            <person name="Stajich J.E."/>
            <person name="Spatafora J.W."/>
            <person name="Visel A."/>
            <person name="Grigoriev I.V."/>
        </authorList>
    </citation>
    <scope>NUCLEOTIDE SEQUENCE [LARGE SCALE GENOMIC DNA]</scope>
    <source>
        <strain evidence="2 3">S4</strain>
    </source>
</reference>
<keyword evidence="1" id="KW-1133">Transmembrane helix</keyword>
<feature type="transmembrane region" description="Helical" evidence="1">
    <location>
        <begin position="193"/>
        <end position="212"/>
    </location>
</feature>
<keyword evidence="1" id="KW-0472">Membrane</keyword>
<organism evidence="2 3">
    <name type="scientific">Anaeromyces robustus</name>
    <dbReference type="NCBI Taxonomy" id="1754192"/>
    <lineage>
        <taxon>Eukaryota</taxon>
        <taxon>Fungi</taxon>
        <taxon>Fungi incertae sedis</taxon>
        <taxon>Chytridiomycota</taxon>
        <taxon>Chytridiomycota incertae sedis</taxon>
        <taxon>Neocallimastigomycetes</taxon>
        <taxon>Neocallimastigales</taxon>
        <taxon>Neocallimastigaceae</taxon>
        <taxon>Anaeromyces</taxon>
    </lineage>
</organism>
<dbReference type="EMBL" id="MCFG01000356">
    <property type="protein sequence ID" value="ORX75444.1"/>
    <property type="molecule type" value="Genomic_DNA"/>
</dbReference>
<evidence type="ECO:0000256" key="1">
    <source>
        <dbReference type="SAM" id="Phobius"/>
    </source>
</evidence>
<keyword evidence="3" id="KW-1185">Reference proteome</keyword>
<protein>
    <submittedName>
        <fullName evidence="2">Uncharacterized protein</fullName>
    </submittedName>
</protein>